<proteinExistence type="predicted"/>
<name>A0AAD8UTD2_GLOAC</name>
<dbReference type="EMBL" id="JAHMHS010000019">
    <property type="protein sequence ID" value="KAK1728120.1"/>
    <property type="molecule type" value="Genomic_DNA"/>
</dbReference>
<protein>
    <submittedName>
        <fullName evidence="1">Uncharacterized protein</fullName>
    </submittedName>
</protein>
<sequence>MGGRHALSSDILRSSVSTVQCKTGCSMSLPEYIHVWSRMGDAGSLQAKLMSLCENPVHLTDKATFVKPWSLPRSHPLWLATKTPFWSELYAGSLVAWPTSRYVFELWIPLIPVWQMNQWNMFKVQSFGLECNSWTVWPQVMAGIGRSPMFIDLLGRPSHPMIMSSCTRLQMGSLSKEPF</sequence>
<evidence type="ECO:0000313" key="1">
    <source>
        <dbReference type="EMBL" id="KAK1728120.1"/>
    </source>
</evidence>
<comment type="caution">
    <text evidence="1">The sequence shown here is derived from an EMBL/GenBank/DDBJ whole genome shotgun (WGS) entry which is preliminary data.</text>
</comment>
<organism evidence="1 2">
    <name type="scientific">Glomerella acutata</name>
    <name type="common">Colletotrichum acutatum</name>
    <dbReference type="NCBI Taxonomy" id="27357"/>
    <lineage>
        <taxon>Eukaryota</taxon>
        <taxon>Fungi</taxon>
        <taxon>Dikarya</taxon>
        <taxon>Ascomycota</taxon>
        <taxon>Pezizomycotina</taxon>
        <taxon>Sordariomycetes</taxon>
        <taxon>Hypocreomycetidae</taxon>
        <taxon>Glomerellales</taxon>
        <taxon>Glomerellaceae</taxon>
        <taxon>Colletotrichum</taxon>
        <taxon>Colletotrichum acutatum species complex</taxon>
    </lineage>
</organism>
<dbReference type="Proteomes" id="UP001244207">
    <property type="component" value="Unassembled WGS sequence"/>
</dbReference>
<reference evidence="1" key="1">
    <citation type="submission" date="2021-12" db="EMBL/GenBank/DDBJ databases">
        <title>Comparative genomics, transcriptomics and evolutionary studies reveal genomic signatures of adaptation to plant cell wall in hemibiotrophic fungi.</title>
        <authorList>
            <consortium name="DOE Joint Genome Institute"/>
            <person name="Baroncelli R."/>
            <person name="Diaz J.F."/>
            <person name="Benocci T."/>
            <person name="Peng M."/>
            <person name="Battaglia E."/>
            <person name="Haridas S."/>
            <person name="Andreopoulos W."/>
            <person name="Labutti K."/>
            <person name="Pangilinan J."/>
            <person name="Floch G.L."/>
            <person name="Makela M.R."/>
            <person name="Henrissat B."/>
            <person name="Grigoriev I.V."/>
            <person name="Crouch J.A."/>
            <person name="De Vries R.P."/>
            <person name="Sukno S.A."/>
            <person name="Thon M.R."/>
        </authorList>
    </citation>
    <scope>NUCLEOTIDE SEQUENCE</scope>
    <source>
        <strain evidence="1">CBS 112980</strain>
    </source>
</reference>
<gene>
    <name evidence="1" type="ORF">BDZ83DRAFT_648972</name>
</gene>
<accession>A0AAD8UTD2</accession>
<keyword evidence="2" id="KW-1185">Reference proteome</keyword>
<dbReference type="AlphaFoldDB" id="A0AAD8UTD2"/>
<dbReference type="GeneID" id="85394133"/>
<dbReference type="RefSeq" id="XP_060368175.1">
    <property type="nucleotide sequence ID" value="XM_060510234.1"/>
</dbReference>
<evidence type="ECO:0000313" key="2">
    <source>
        <dbReference type="Proteomes" id="UP001244207"/>
    </source>
</evidence>